<accession>A0A5B7F867</accession>
<protein>
    <submittedName>
        <fullName evidence="2">Uncharacterized protein</fullName>
    </submittedName>
</protein>
<dbReference type="Proteomes" id="UP000324222">
    <property type="component" value="Unassembled WGS sequence"/>
</dbReference>
<name>A0A5B7F867_PORTR</name>
<evidence type="ECO:0000313" key="3">
    <source>
        <dbReference type="Proteomes" id="UP000324222"/>
    </source>
</evidence>
<dbReference type="AlphaFoldDB" id="A0A5B7F867"/>
<reference evidence="2 3" key="1">
    <citation type="submission" date="2019-05" db="EMBL/GenBank/DDBJ databases">
        <title>Another draft genome of Portunus trituberculatus and its Hox gene families provides insights of decapod evolution.</title>
        <authorList>
            <person name="Jeong J.-H."/>
            <person name="Song I."/>
            <person name="Kim S."/>
            <person name="Choi T."/>
            <person name="Kim D."/>
            <person name="Ryu S."/>
            <person name="Kim W."/>
        </authorList>
    </citation>
    <scope>NUCLEOTIDE SEQUENCE [LARGE SCALE GENOMIC DNA]</scope>
    <source>
        <tissue evidence="2">Muscle</tissue>
    </source>
</reference>
<feature type="compositionally biased region" description="Basic and acidic residues" evidence="1">
    <location>
        <begin position="59"/>
        <end position="70"/>
    </location>
</feature>
<evidence type="ECO:0000313" key="2">
    <source>
        <dbReference type="EMBL" id="MPC42612.1"/>
    </source>
</evidence>
<comment type="caution">
    <text evidence="2">The sequence shown here is derived from an EMBL/GenBank/DDBJ whole genome shotgun (WGS) entry which is preliminary data.</text>
</comment>
<feature type="region of interest" description="Disordered" evidence="1">
    <location>
        <begin position="42"/>
        <end position="70"/>
    </location>
</feature>
<evidence type="ECO:0000256" key="1">
    <source>
        <dbReference type="SAM" id="MobiDB-lite"/>
    </source>
</evidence>
<organism evidence="2 3">
    <name type="scientific">Portunus trituberculatus</name>
    <name type="common">Swimming crab</name>
    <name type="synonym">Neptunus trituberculatus</name>
    <dbReference type="NCBI Taxonomy" id="210409"/>
    <lineage>
        <taxon>Eukaryota</taxon>
        <taxon>Metazoa</taxon>
        <taxon>Ecdysozoa</taxon>
        <taxon>Arthropoda</taxon>
        <taxon>Crustacea</taxon>
        <taxon>Multicrustacea</taxon>
        <taxon>Malacostraca</taxon>
        <taxon>Eumalacostraca</taxon>
        <taxon>Eucarida</taxon>
        <taxon>Decapoda</taxon>
        <taxon>Pleocyemata</taxon>
        <taxon>Brachyura</taxon>
        <taxon>Eubrachyura</taxon>
        <taxon>Portunoidea</taxon>
        <taxon>Portunidae</taxon>
        <taxon>Portuninae</taxon>
        <taxon>Portunus</taxon>
    </lineage>
</organism>
<keyword evidence="3" id="KW-1185">Reference proteome</keyword>
<sequence length="70" mass="7387">MAGYLPPGRHFRAGHGGVIAVAAGSTTSILGRAIAITITTAPRHTPRPAPRHASCGALFRDELRDHHSRP</sequence>
<gene>
    <name evidence="2" type="ORF">E2C01_036236</name>
</gene>
<proteinExistence type="predicted"/>
<dbReference type="EMBL" id="VSRR010005502">
    <property type="protein sequence ID" value="MPC42612.1"/>
    <property type="molecule type" value="Genomic_DNA"/>
</dbReference>